<protein>
    <submittedName>
        <fullName evidence="1">Uncharacterized protein</fullName>
    </submittedName>
</protein>
<dbReference type="STRING" id="1513793.SAMN06296036_10916"/>
<dbReference type="Proteomes" id="UP000192907">
    <property type="component" value="Unassembled WGS sequence"/>
</dbReference>
<evidence type="ECO:0000313" key="2">
    <source>
        <dbReference type="Proteomes" id="UP000192907"/>
    </source>
</evidence>
<organism evidence="1 2">
    <name type="scientific">Pseudobacteriovorax antillogorgiicola</name>
    <dbReference type="NCBI Taxonomy" id="1513793"/>
    <lineage>
        <taxon>Bacteria</taxon>
        <taxon>Pseudomonadati</taxon>
        <taxon>Bdellovibrionota</taxon>
        <taxon>Oligoflexia</taxon>
        <taxon>Oligoflexales</taxon>
        <taxon>Pseudobacteriovoracaceae</taxon>
        <taxon>Pseudobacteriovorax</taxon>
    </lineage>
</organism>
<dbReference type="AlphaFoldDB" id="A0A1Y6BWB5"/>
<gene>
    <name evidence="1" type="ORF">SAMN06296036_10916</name>
</gene>
<dbReference type="RefSeq" id="WP_132319494.1">
    <property type="nucleotide sequence ID" value="NZ_FWZT01000009.1"/>
</dbReference>
<reference evidence="2" key="1">
    <citation type="submission" date="2017-04" db="EMBL/GenBank/DDBJ databases">
        <authorList>
            <person name="Varghese N."/>
            <person name="Submissions S."/>
        </authorList>
    </citation>
    <scope>NUCLEOTIDE SEQUENCE [LARGE SCALE GENOMIC DNA]</scope>
    <source>
        <strain evidence="2">RKEM611</strain>
    </source>
</reference>
<dbReference type="EMBL" id="FWZT01000009">
    <property type="protein sequence ID" value="SMF28474.1"/>
    <property type="molecule type" value="Genomic_DNA"/>
</dbReference>
<accession>A0A1Y6BWB5</accession>
<evidence type="ECO:0000313" key="1">
    <source>
        <dbReference type="EMBL" id="SMF28474.1"/>
    </source>
</evidence>
<keyword evidence="2" id="KW-1185">Reference proteome</keyword>
<sequence length="84" mass="9610">MTFRHAKKTIRLDESPALGRHLIRVRHRKYGTMQACRRLRRRHQGATAILGLGFGKGKALVSMSLLRKPANRPIARMPAPKRSR</sequence>
<name>A0A1Y6BWB5_9BACT</name>
<proteinExistence type="predicted"/>